<keyword evidence="4" id="KW-1185">Reference proteome</keyword>
<dbReference type="Proteomes" id="UP000310108">
    <property type="component" value="Unassembled WGS sequence"/>
</dbReference>
<evidence type="ECO:0000256" key="1">
    <source>
        <dbReference type="SAM" id="MobiDB-lite"/>
    </source>
</evidence>
<feature type="compositionally biased region" description="Basic and acidic residues" evidence="1">
    <location>
        <begin position="65"/>
        <end position="80"/>
    </location>
</feature>
<name>A0A4U6XMR2_9PEZI</name>
<organism evidence="3 4">
    <name type="scientific">Colletotrichum tanaceti</name>
    <dbReference type="NCBI Taxonomy" id="1306861"/>
    <lineage>
        <taxon>Eukaryota</taxon>
        <taxon>Fungi</taxon>
        <taxon>Dikarya</taxon>
        <taxon>Ascomycota</taxon>
        <taxon>Pezizomycotina</taxon>
        <taxon>Sordariomycetes</taxon>
        <taxon>Hypocreomycetidae</taxon>
        <taxon>Glomerellales</taxon>
        <taxon>Glomerellaceae</taxon>
        <taxon>Colletotrichum</taxon>
        <taxon>Colletotrichum destructivum species complex</taxon>
    </lineage>
</organism>
<accession>A0A4U6XMR2</accession>
<dbReference type="InterPro" id="IPR013249">
    <property type="entry name" value="RNA_pol_sigma70_r4_t2"/>
</dbReference>
<feature type="region of interest" description="Disordered" evidence="1">
    <location>
        <begin position="65"/>
        <end position="154"/>
    </location>
</feature>
<evidence type="ECO:0000313" key="4">
    <source>
        <dbReference type="Proteomes" id="UP000310108"/>
    </source>
</evidence>
<dbReference type="AlphaFoldDB" id="A0A4U6XMR2"/>
<dbReference type="InterPro" id="IPR036388">
    <property type="entry name" value="WH-like_DNA-bd_sf"/>
</dbReference>
<protein>
    <recommendedName>
        <fullName evidence="2">RNA polymerase sigma factor 70 region 4 type 2 domain-containing protein</fullName>
    </recommendedName>
</protein>
<feature type="domain" description="RNA polymerase sigma factor 70 region 4 type 2" evidence="2">
    <location>
        <begin position="21"/>
        <end position="63"/>
    </location>
</feature>
<dbReference type="GO" id="GO:0003677">
    <property type="term" value="F:DNA binding"/>
    <property type="evidence" value="ECO:0007669"/>
    <property type="project" value="InterPro"/>
</dbReference>
<comment type="caution">
    <text evidence="3">The sequence shown here is derived from an EMBL/GenBank/DDBJ whole genome shotgun (WGS) entry which is preliminary data.</text>
</comment>
<sequence length="179" mass="19569">MEADLQLFNSLISGDRRSNHELTNLQRVAIVAFVLAGKSYRETASAFNCSVGVVSRTLQRYRKDHTFESLPRKGRPENPLKRKKRAMVPDATISEKGKGQYKDGTAGAITGRRTAPPPQPARGPTNRKLPPVMAPPPSPQPLSKHDKPPSIKDGPLLTTFTLNISSISPLDLILAHLTS</sequence>
<dbReference type="Gene3D" id="1.10.10.10">
    <property type="entry name" value="Winged helix-like DNA-binding domain superfamily/Winged helix DNA-binding domain"/>
    <property type="match status" value="1"/>
</dbReference>
<gene>
    <name evidence="3" type="ORF">CTA1_13019</name>
</gene>
<proteinExistence type="predicted"/>
<reference evidence="3 4" key="1">
    <citation type="journal article" date="2019" name="PLoS ONE">
        <title>Comparative genome analysis indicates high evolutionary potential of pathogenicity genes in Colletotrichum tanaceti.</title>
        <authorList>
            <person name="Lelwala R.V."/>
            <person name="Korhonen P.K."/>
            <person name="Young N.D."/>
            <person name="Scott J.B."/>
            <person name="Ades P.A."/>
            <person name="Gasser R.B."/>
            <person name="Taylor P.W.J."/>
        </authorList>
    </citation>
    <scope>NUCLEOTIDE SEQUENCE [LARGE SCALE GENOMIC DNA]</scope>
    <source>
        <strain evidence="3">BRIP57314</strain>
    </source>
</reference>
<evidence type="ECO:0000259" key="2">
    <source>
        <dbReference type="Pfam" id="PF08281"/>
    </source>
</evidence>
<dbReference type="EMBL" id="PJEX01000053">
    <property type="protein sequence ID" value="TKW56993.1"/>
    <property type="molecule type" value="Genomic_DNA"/>
</dbReference>
<dbReference type="SUPFAM" id="SSF46689">
    <property type="entry name" value="Homeodomain-like"/>
    <property type="match status" value="1"/>
</dbReference>
<dbReference type="Pfam" id="PF08281">
    <property type="entry name" value="Sigma70_r4_2"/>
    <property type="match status" value="1"/>
</dbReference>
<dbReference type="GO" id="GO:0016987">
    <property type="term" value="F:sigma factor activity"/>
    <property type="evidence" value="ECO:0007669"/>
    <property type="project" value="InterPro"/>
</dbReference>
<evidence type="ECO:0000313" key="3">
    <source>
        <dbReference type="EMBL" id="TKW56993.1"/>
    </source>
</evidence>
<dbReference type="InterPro" id="IPR009057">
    <property type="entry name" value="Homeodomain-like_sf"/>
</dbReference>
<dbReference type="STRING" id="1306861.A0A4U6XMR2"/>
<dbReference type="GO" id="GO:0006352">
    <property type="term" value="P:DNA-templated transcription initiation"/>
    <property type="evidence" value="ECO:0007669"/>
    <property type="project" value="InterPro"/>
</dbReference>